<evidence type="ECO:0000256" key="1">
    <source>
        <dbReference type="ARBA" id="ARBA00004651"/>
    </source>
</evidence>
<feature type="transmembrane region" description="Helical" evidence="8">
    <location>
        <begin position="352"/>
        <end position="372"/>
    </location>
</feature>
<keyword evidence="6 8" id="KW-1133">Transmembrane helix</keyword>
<dbReference type="InterPro" id="IPR037294">
    <property type="entry name" value="ABC_BtuC-like"/>
</dbReference>
<feature type="transmembrane region" description="Helical" evidence="8">
    <location>
        <begin position="327"/>
        <end position="346"/>
    </location>
</feature>
<reference evidence="9" key="1">
    <citation type="submission" date="2024-05" db="EMBL/GenBank/DDBJ databases">
        <title>Genome sequencing of novel strain.</title>
        <authorList>
            <person name="Ganbat D."/>
            <person name="Ganbat S."/>
            <person name="Lee S.-J."/>
        </authorList>
    </citation>
    <scope>NUCLEOTIDE SEQUENCE</scope>
    <source>
        <strain evidence="9">SMD15-11</strain>
    </source>
</reference>
<sequence length="637" mass="65862">MNRLFWLACATLVLTGTALTLPPFGLLSASTPEGSGAFYELVLSRTVMALSCGAVLAGAGYLIQTVLQNPMASPTTLGIMGGALTATIIAEWLVPGQWQWLATLGGAGLAASVTLFASRAAGGGTHTTLLTGMALSLVLSGLNSGLLLLFENRLEGVFLWGAGSLDAIRWTGTLESLPFFLLACALLCLSMPALRVFRLGQSPARLLGVGALTVYGTLGLAVAVSSLATYHAGILGFAGLASPHIARAIPDRSYPEPRMPEVMLAGMAVTIGADILARLLSFGDLPIPTGALTALIGTPILLILIWRVRSQNQPEASARLDAAHLKLPATASLTILAGGIVLLVLTESSLNLDRLLVGGLAGGALGISGMLYQSILRNPVAGPDISGASGLAILGVAICLSFWPDAPRQLWPLIAGLSGLIVVPLMIRILKRDQLAPARVAVAGLGLAALCSTLATLVLVMGGSQQTEVLAWMSGSLWAADPANSIPLVTLMVIMIPWLFTQTSLLQALQLDPFHSRSLGIIPERGPAWLLAGATLLAALAAGVAGGMGFTGFLAPHIARLLGLRHPTHLLSGSFLSGALLVMMADALGREMMAPFEMTTGVVASGLGGSILALLVCSRFWRHTPALGTALMTHNRL</sequence>
<dbReference type="Gene3D" id="1.10.3470.10">
    <property type="entry name" value="ABC transporter involved in vitamin B12 uptake, BtuC"/>
    <property type="match status" value="2"/>
</dbReference>
<comment type="subcellular location">
    <subcellularLocation>
        <location evidence="1">Cell membrane</location>
        <topology evidence="1">Multi-pass membrane protein</topology>
    </subcellularLocation>
</comment>
<proteinExistence type="inferred from homology"/>
<keyword evidence="4" id="KW-1003">Cell membrane</keyword>
<feature type="transmembrane region" description="Helical" evidence="8">
    <location>
        <begin position="570"/>
        <end position="589"/>
    </location>
</feature>
<comment type="similarity">
    <text evidence="2">Belongs to the binding-protein-dependent transport system permease family. FecCD subfamily.</text>
</comment>
<evidence type="ECO:0000256" key="7">
    <source>
        <dbReference type="ARBA" id="ARBA00023136"/>
    </source>
</evidence>
<evidence type="ECO:0000256" key="8">
    <source>
        <dbReference type="SAM" id="Phobius"/>
    </source>
</evidence>
<dbReference type="Pfam" id="PF01032">
    <property type="entry name" value="FecCD"/>
    <property type="match status" value="2"/>
</dbReference>
<dbReference type="SUPFAM" id="SSF81345">
    <property type="entry name" value="ABC transporter involved in vitamin B12 uptake, BtuC"/>
    <property type="match status" value="2"/>
</dbReference>
<evidence type="ECO:0000256" key="6">
    <source>
        <dbReference type="ARBA" id="ARBA00022989"/>
    </source>
</evidence>
<feature type="transmembrane region" description="Helical" evidence="8">
    <location>
        <begin position="177"/>
        <end position="194"/>
    </location>
</feature>
<feature type="transmembrane region" description="Helical" evidence="8">
    <location>
        <begin position="384"/>
        <end position="404"/>
    </location>
</feature>
<keyword evidence="5 8" id="KW-0812">Transmembrane</keyword>
<protein>
    <submittedName>
        <fullName evidence="9">Iron chelate uptake ABC transporter family permease subunit</fullName>
    </submittedName>
</protein>
<keyword evidence="7 8" id="KW-0472">Membrane</keyword>
<dbReference type="CDD" id="cd06550">
    <property type="entry name" value="TM_ABC_iron-siderophores_like"/>
    <property type="match status" value="2"/>
</dbReference>
<evidence type="ECO:0000256" key="5">
    <source>
        <dbReference type="ARBA" id="ARBA00022692"/>
    </source>
</evidence>
<keyword evidence="3" id="KW-0813">Transport</keyword>
<gene>
    <name evidence="9" type="ORF">AAIA72_10195</name>
</gene>
<feature type="transmembrane region" description="Helical" evidence="8">
    <location>
        <begin position="527"/>
        <end position="550"/>
    </location>
</feature>
<feature type="transmembrane region" description="Helical" evidence="8">
    <location>
        <begin position="75"/>
        <end position="94"/>
    </location>
</feature>
<feature type="transmembrane region" description="Helical" evidence="8">
    <location>
        <begin position="42"/>
        <end position="63"/>
    </location>
</feature>
<feature type="transmembrane region" description="Helical" evidence="8">
    <location>
        <begin position="410"/>
        <end position="430"/>
    </location>
</feature>
<feature type="transmembrane region" description="Helical" evidence="8">
    <location>
        <begin position="100"/>
        <end position="117"/>
    </location>
</feature>
<feature type="transmembrane region" description="Helical" evidence="8">
    <location>
        <begin position="129"/>
        <end position="150"/>
    </location>
</feature>
<dbReference type="InterPro" id="IPR000522">
    <property type="entry name" value="ABC_transptr_permease_BtuC"/>
</dbReference>
<evidence type="ECO:0000256" key="2">
    <source>
        <dbReference type="ARBA" id="ARBA00007935"/>
    </source>
</evidence>
<dbReference type="KEGG" id="tcd:AAIA72_10195"/>
<dbReference type="RefSeq" id="WP_369600214.1">
    <property type="nucleotide sequence ID" value="NZ_CP154858.1"/>
</dbReference>
<name>A0AB39UTM8_9GAMM</name>
<dbReference type="AlphaFoldDB" id="A0AB39UTM8"/>
<accession>A0AB39UTM8</accession>
<feature type="transmembrane region" description="Helical" evidence="8">
    <location>
        <begin position="287"/>
        <end position="306"/>
    </location>
</feature>
<dbReference type="GO" id="GO:0022857">
    <property type="term" value="F:transmembrane transporter activity"/>
    <property type="evidence" value="ECO:0007669"/>
    <property type="project" value="InterPro"/>
</dbReference>
<organism evidence="9">
    <name type="scientific">Thermohahella caldifontis</name>
    <dbReference type="NCBI Taxonomy" id="3142973"/>
    <lineage>
        <taxon>Bacteria</taxon>
        <taxon>Pseudomonadati</taxon>
        <taxon>Pseudomonadota</taxon>
        <taxon>Gammaproteobacteria</taxon>
        <taxon>Oceanospirillales</taxon>
        <taxon>Hahellaceae</taxon>
        <taxon>Thermohahella</taxon>
    </lineage>
</organism>
<feature type="transmembrane region" description="Helical" evidence="8">
    <location>
        <begin position="601"/>
        <end position="621"/>
    </location>
</feature>
<dbReference type="PANTHER" id="PTHR30472">
    <property type="entry name" value="FERRIC ENTEROBACTIN TRANSPORT SYSTEM PERMEASE PROTEIN"/>
    <property type="match status" value="1"/>
</dbReference>
<feature type="transmembrane region" description="Helical" evidence="8">
    <location>
        <begin position="206"/>
        <end position="224"/>
    </location>
</feature>
<dbReference type="PANTHER" id="PTHR30472:SF25">
    <property type="entry name" value="ABC TRANSPORTER PERMEASE PROTEIN MJ0876-RELATED"/>
    <property type="match status" value="1"/>
</dbReference>
<feature type="transmembrane region" description="Helical" evidence="8">
    <location>
        <begin position="442"/>
        <end position="465"/>
    </location>
</feature>
<evidence type="ECO:0000256" key="3">
    <source>
        <dbReference type="ARBA" id="ARBA00022448"/>
    </source>
</evidence>
<evidence type="ECO:0000313" key="9">
    <source>
        <dbReference type="EMBL" id="XDT71176.1"/>
    </source>
</evidence>
<dbReference type="GO" id="GO:0005886">
    <property type="term" value="C:plasma membrane"/>
    <property type="evidence" value="ECO:0007669"/>
    <property type="project" value="UniProtKB-SubCell"/>
</dbReference>
<feature type="transmembrane region" description="Helical" evidence="8">
    <location>
        <begin position="485"/>
        <end position="506"/>
    </location>
</feature>
<evidence type="ECO:0000256" key="4">
    <source>
        <dbReference type="ARBA" id="ARBA00022475"/>
    </source>
</evidence>
<dbReference type="EMBL" id="CP154858">
    <property type="protein sequence ID" value="XDT71176.1"/>
    <property type="molecule type" value="Genomic_DNA"/>
</dbReference>